<evidence type="ECO:0000256" key="4">
    <source>
        <dbReference type="PROSITE-ProRule" id="PRU00094"/>
    </source>
</evidence>
<evidence type="ECO:0000259" key="8">
    <source>
        <dbReference type="PROSITE" id="PS50114"/>
    </source>
</evidence>
<keyword evidence="2 4" id="KW-0863">Zinc-finger</keyword>
<dbReference type="SUPFAM" id="SSF55785">
    <property type="entry name" value="PYP-like sensor domain (PAS domain)"/>
    <property type="match status" value="1"/>
</dbReference>
<evidence type="ECO:0000256" key="5">
    <source>
        <dbReference type="SAM" id="Coils"/>
    </source>
</evidence>
<dbReference type="Pfam" id="PF00320">
    <property type="entry name" value="GATA"/>
    <property type="match status" value="1"/>
</dbReference>
<dbReference type="EMBL" id="JAGTJR010000001">
    <property type="protein sequence ID" value="KAH7064912.1"/>
    <property type="molecule type" value="Genomic_DNA"/>
</dbReference>
<keyword evidence="5" id="KW-0175">Coiled coil</keyword>
<dbReference type="InterPro" id="IPR000679">
    <property type="entry name" value="Znf_GATA"/>
</dbReference>
<dbReference type="PANTHER" id="PTHR47255">
    <property type="entry name" value="GATA TRANSCRIPTION FACTOR 22-RELATED"/>
    <property type="match status" value="1"/>
</dbReference>
<evidence type="ECO:0008006" key="11">
    <source>
        <dbReference type="Google" id="ProtNLM"/>
    </source>
</evidence>
<feature type="domain" description="PAS" evidence="7">
    <location>
        <begin position="77"/>
        <end position="140"/>
    </location>
</feature>
<comment type="caution">
    <text evidence="9">The sequence shown here is derived from an EMBL/GenBank/DDBJ whole genome shotgun (WGS) entry which is preliminary data.</text>
</comment>
<dbReference type="Proteomes" id="UP000774617">
    <property type="component" value="Unassembled WGS sequence"/>
</dbReference>
<dbReference type="InterPro" id="IPR013088">
    <property type="entry name" value="Znf_NHR/GATA"/>
</dbReference>
<dbReference type="PANTHER" id="PTHR47255:SF4">
    <property type="entry name" value="GATA ZINC FINGER DOMAIN-CONTAINING PROTEIN 12"/>
    <property type="match status" value="1"/>
</dbReference>
<dbReference type="SMART" id="SM00401">
    <property type="entry name" value="ZnF_GATA"/>
    <property type="match status" value="1"/>
</dbReference>
<sequence>MPVEAKTASDPPTQQMDPPSHARVLHPDPSSTNTGNASTATNTAGSPSSNSNPHVPNATTARRSKHPTTWAHISAAVLKSLRDLHCVISLAGVIQHVSANSTGLLGYRPEQLVGTILVDHVHEDDIPVFRDELREASSTGHSFRFYCRIRNGSATAASGTAAQATLVDQDEDSQPPFRSTSYSIFEIHGRFHQNPPPDPVPVGIGLVATPPSDDGIFVLMARPYPLMQSTKLDSFLSLKIENERLMARLAALKAEDEEDKQDSDYAEHQLNSVAAPSFSTIAFSRASDGFPWFDVTPSTTGLTTGSRSSAQDSIFSSSGSSSLFGPASANSTNSTMSNLSSFPSSSTVKPDTPLLVGRTLSPMASGTGKSPTNAPTVMEGDVGIPFIVKALTGATGIKKRTKHVEDYVCAWCSTTNSPEWRKGPGGPKSLCNACGLRYAKARRKSGAPDSTASGSGGSNSGRGPATGPDADGSGNSGAGAASAGSASTAGPVVA</sequence>
<name>A0ABQ8GUH3_9PEZI</name>
<keyword evidence="1" id="KW-0479">Metal-binding</keyword>
<dbReference type="CDD" id="cd00130">
    <property type="entry name" value="PAS"/>
    <property type="match status" value="1"/>
</dbReference>
<gene>
    <name evidence="9" type="ORF">B0J12DRAFT_17499</name>
</gene>
<evidence type="ECO:0000256" key="3">
    <source>
        <dbReference type="ARBA" id="ARBA00022833"/>
    </source>
</evidence>
<feature type="compositionally biased region" description="Low complexity" evidence="6">
    <location>
        <begin position="478"/>
        <end position="494"/>
    </location>
</feature>
<feature type="coiled-coil region" evidence="5">
    <location>
        <begin position="235"/>
        <end position="262"/>
    </location>
</feature>
<evidence type="ECO:0000313" key="9">
    <source>
        <dbReference type="EMBL" id="KAH7064912.1"/>
    </source>
</evidence>
<organism evidence="9 10">
    <name type="scientific">Macrophomina phaseolina</name>
    <dbReference type="NCBI Taxonomy" id="35725"/>
    <lineage>
        <taxon>Eukaryota</taxon>
        <taxon>Fungi</taxon>
        <taxon>Dikarya</taxon>
        <taxon>Ascomycota</taxon>
        <taxon>Pezizomycotina</taxon>
        <taxon>Dothideomycetes</taxon>
        <taxon>Dothideomycetes incertae sedis</taxon>
        <taxon>Botryosphaeriales</taxon>
        <taxon>Botryosphaeriaceae</taxon>
        <taxon>Macrophomina</taxon>
    </lineage>
</organism>
<evidence type="ECO:0000313" key="10">
    <source>
        <dbReference type="Proteomes" id="UP000774617"/>
    </source>
</evidence>
<dbReference type="CDD" id="cd00202">
    <property type="entry name" value="ZnF_GATA"/>
    <property type="match status" value="1"/>
</dbReference>
<dbReference type="InterPro" id="IPR000014">
    <property type="entry name" value="PAS"/>
</dbReference>
<dbReference type="Pfam" id="PF08447">
    <property type="entry name" value="PAS_3"/>
    <property type="match status" value="1"/>
</dbReference>
<keyword evidence="3" id="KW-0862">Zinc</keyword>
<feature type="domain" description="GATA-type" evidence="8">
    <location>
        <begin position="403"/>
        <end position="438"/>
    </location>
</feature>
<feature type="compositionally biased region" description="Low complexity" evidence="6">
    <location>
        <begin position="29"/>
        <end position="53"/>
    </location>
</feature>
<keyword evidence="10" id="KW-1185">Reference proteome</keyword>
<dbReference type="PROSITE" id="PS50112">
    <property type="entry name" value="PAS"/>
    <property type="match status" value="1"/>
</dbReference>
<dbReference type="InterPro" id="IPR052138">
    <property type="entry name" value="GATA_ZnFinger_Domain"/>
</dbReference>
<evidence type="ECO:0000256" key="6">
    <source>
        <dbReference type="SAM" id="MobiDB-lite"/>
    </source>
</evidence>
<accession>A0ABQ8GUH3</accession>
<evidence type="ECO:0000256" key="1">
    <source>
        <dbReference type="ARBA" id="ARBA00022723"/>
    </source>
</evidence>
<dbReference type="PROSITE" id="PS50114">
    <property type="entry name" value="GATA_ZN_FINGER_2"/>
    <property type="match status" value="1"/>
</dbReference>
<protein>
    <recommendedName>
        <fullName evidence="11">PAS domain-containing protein</fullName>
    </recommendedName>
</protein>
<dbReference type="SUPFAM" id="SSF57716">
    <property type="entry name" value="Glucocorticoid receptor-like (DNA-binding domain)"/>
    <property type="match status" value="1"/>
</dbReference>
<evidence type="ECO:0000259" key="7">
    <source>
        <dbReference type="PROSITE" id="PS50112"/>
    </source>
</evidence>
<dbReference type="Gene3D" id="3.30.450.20">
    <property type="entry name" value="PAS domain"/>
    <property type="match status" value="1"/>
</dbReference>
<feature type="region of interest" description="Disordered" evidence="6">
    <location>
        <begin position="442"/>
        <end position="494"/>
    </location>
</feature>
<feature type="region of interest" description="Disordered" evidence="6">
    <location>
        <begin position="1"/>
        <end position="67"/>
    </location>
</feature>
<dbReference type="SMART" id="SM00091">
    <property type="entry name" value="PAS"/>
    <property type="match status" value="1"/>
</dbReference>
<evidence type="ECO:0000256" key="2">
    <source>
        <dbReference type="ARBA" id="ARBA00022771"/>
    </source>
</evidence>
<dbReference type="Gene3D" id="3.30.50.10">
    <property type="entry name" value="Erythroid Transcription Factor GATA-1, subunit A"/>
    <property type="match status" value="1"/>
</dbReference>
<reference evidence="9 10" key="1">
    <citation type="journal article" date="2021" name="Nat. Commun.">
        <title>Genetic determinants of endophytism in the Arabidopsis root mycobiome.</title>
        <authorList>
            <person name="Mesny F."/>
            <person name="Miyauchi S."/>
            <person name="Thiergart T."/>
            <person name="Pickel B."/>
            <person name="Atanasova L."/>
            <person name="Karlsson M."/>
            <person name="Huettel B."/>
            <person name="Barry K.W."/>
            <person name="Haridas S."/>
            <person name="Chen C."/>
            <person name="Bauer D."/>
            <person name="Andreopoulos W."/>
            <person name="Pangilinan J."/>
            <person name="LaButti K."/>
            <person name="Riley R."/>
            <person name="Lipzen A."/>
            <person name="Clum A."/>
            <person name="Drula E."/>
            <person name="Henrissat B."/>
            <person name="Kohler A."/>
            <person name="Grigoriev I.V."/>
            <person name="Martin F.M."/>
            <person name="Hacquard S."/>
        </authorList>
    </citation>
    <scope>NUCLEOTIDE SEQUENCE [LARGE SCALE GENOMIC DNA]</scope>
    <source>
        <strain evidence="9 10">MPI-SDFR-AT-0080</strain>
    </source>
</reference>
<dbReference type="InterPro" id="IPR035965">
    <property type="entry name" value="PAS-like_dom_sf"/>
</dbReference>
<dbReference type="InterPro" id="IPR013655">
    <property type="entry name" value="PAS_fold_3"/>
</dbReference>
<proteinExistence type="predicted"/>